<dbReference type="AlphaFoldDB" id="Q5AXC6"/>
<evidence type="ECO:0000313" key="2">
    <source>
        <dbReference type="Proteomes" id="UP000000560"/>
    </source>
</evidence>
<dbReference type="InParanoid" id="Q5AXC6"/>
<proteinExistence type="predicted"/>
<dbReference type="KEGG" id="ani:ANIA_07054"/>
<sequence>MLSVLFRLLFDFLTYLSSGIWTREAVFKVFKAIVAGAALIWDRYIISTDIRKKMWLKYSRGSEKPYPHTLWWIFCGMPNSVNENGKLTGLITMMPGLPIWNCIKSSKQCRIGFFGATAAGLFHALCRLDTTASCTHPTPSGVPISLEPTQILNKTSDPRARTNPAPPCPGHFALHPLIVLTLIGSSVSDFPPIKATLSCPPAPNH</sequence>
<organism evidence="1 2">
    <name type="scientific">Emericella nidulans (strain FGSC A4 / ATCC 38163 / CBS 112.46 / NRRL 194 / M139)</name>
    <name type="common">Aspergillus nidulans</name>
    <dbReference type="NCBI Taxonomy" id="227321"/>
    <lineage>
        <taxon>Eukaryota</taxon>
        <taxon>Fungi</taxon>
        <taxon>Dikarya</taxon>
        <taxon>Ascomycota</taxon>
        <taxon>Pezizomycotina</taxon>
        <taxon>Eurotiomycetes</taxon>
        <taxon>Eurotiomycetidae</taxon>
        <taxon>Eurotiales</taxon>
        <taxon>Aspergillaceae</taxon>
        <taxon>Aspergillus</taxon>
        <taxon>Aspergillus subgen. Nidulantes</taxon>
    </lineage>
</organism>
<evidence type="ECO:0000313" key="1">
    <source>
        <dbReference type="EMBL" id="CBF79178.1"/>
    </source>
</evidence>
<dbReference type="GeneID" id="2870191"/>
<accession>C8VB49</accession>
<name>Q5AXC6_EMENI</name>
<keyword evidence="2" id="KW-1185">Reference proteome</keyword>
<dbReference type="HOGENOM" id="CLU_1337503_0_0_1"/>
<reference evidence="2" key="1">
    <citation type="journal article" date="2005" name="Nature">
        <title>Sequencing of Aspergillus nidulans and comparative analysis with A. fumigatus and A. oryzae.</title>
        <authorList>
            <person name="Galagan J.E."/>
            <person name="Calvo S.E."/>
            <person name="Cuomo C."/>
            <person name="Ma L.J."/>
            <person name="Wortman J.R."/>
            <person name="Batzoglou S."/>
            <person name="Lee S.I."/>
            <person name="Basturkmen M."/>
            <person name="Spevak C.C."/>
            <person name="Clutterbuck J."/>
            <person name="Kapitonov V."/>
            <person name="Jurka J."/>
            <person name="Scazzocchio C."/>
            <person name="Farman M."/>
            <person name="Butler J."/>
            <person name="Purcell S."/>
            <person name="Harris S."/>
            <person name="Braus G.H."/>
            <person name="Draht O."/>
            <person name="Busch S."/>
            <person name="D'Enfert C."/>
            <person name="Bouchier C."/>
            <person name="Goldman G.H."/>
            <person name="Bell-Pedersen D."/>
            <person name="Griffiths-Jones S."/>
            <person name="Doonan J.H."/>
            <person name="Yu J."/>
            <person name="Vienken K."/>
            <person name="Pain A."/>
            <person name="Freitag M."/>
            <person name="Selker E.U."/>
            <person name="Archer D.B."/>
            <person name="Penalva M.A."/>
            <person name="Oakley B.R."/>
            <person name="Momany M."/>
            <person name="Tanaka T."/>
            <person name="Kumagai T."/>
            <person name="Asai K."/>
            <person name="Machida M."/>
            <person name="Nierman W.C."/>
            <person name="Denning D.W."/>
            <person name="Caddick M."/>
            <person name="Hynes M."/>
            <person name="Paoletti M."/>
            <person name="Fischer R."/>
            <person name="Miller B."/>
            <person name="Dyer P."/>
            <person name="Sachs M.S."/>
            <person name="Osmani S.A."/>
            <person name="Birren B.W."/>
        </authorList>
    </citation>
    <scope>NUCLEOTIDE SEQUENCE [LARGE SCALE GENOMIC DNA]</scope>
    <source>
        <strain evidence="2">FGSC A4 / ATCC 38163 / CBS 112.46 / NRRL 194 / M139</strain>
    </source>
</reference>
<dbReference type="EMBL" id="BN001304">
    <property type="protein sequence ID" value="CBF79178.1"/>
    <property type="molecule type" value="Genomic_DNA"/>
</dbReference>
<gene>
    <name evidence="1" type="ORF">ANIA_07054</name>
</gene>
<dbReference type="OrthoDB" id="10042947at2759"/>
<accession>Q5AXC6</accession>
<reference evidence="2" key="2">
    <citation type="journal article" date="2009" name="Fungal Genet. Biol.">
        <title>The 2008 update of the Aspergillus nidulans genome annotation: a community effort.</title>
        <authorList>
            <person name="Wortman J.R."/>
            <person name="Gilsenan J.M."/>
            <person name="Joardar V."/>
            <person name="Deegan J."/>
            <person name="Clutterbuck J."/>
            <person name="Andersen M.R."/>
            <person name="Archer D."/>
            <person name="Bencina M."/>
            <person name="Braus G."/>
            <person name="Coutinho P."/>
            <person name="von Dohren H."/>
            <person name="Doonan J."/>
            <person name="Driessen A.J."/>
            <person name="Durek P."/>
            <person name="Espeso E."/>
            <person name="Fekete E."/>
            <person name="Flipphi M."/>
            <person name="Estrada C.G."/>
            <person name="Geysens S."/>
            <person name="Goldman G."/>
            <person name="de Groot P.W."/>
            <person name="Hansen K."/>
            <person name="Harris S.D."/>
            <person name="Heinekamp T."/>
            <person name="Helmstaedt K."/>
            <person name="Henrissat B."/>
            <person name="Hofmann G."/>
            <person name="Homan T."/>
            <person name="Horio T."/>
            <person name="Horiuchi H."/>
            <person name="James S."/>
            <person name="Jones M."/>
            <person name="Karaffa L."/>
            <person name="Karanyi Z."/>
            <person name="Kato M."/>
            <person name="Keller N."/>
            <person name="Kelly D.E."/>
            <person name="Kiel J.A."/>
            <person name="Kim J.M."/>
            <person name="van der Klei I.J."/>
            <person name="Klis F.M."/>
            <person name="Kovalchuk A."/>
            <person name="Krasevec N."/>
            <person name="Kubicek C.P."/>
            <person name="Liu B."/>
            <person name="Maccabe A."/>
            <person name="Meyer V."/>
            <person name="Mirabito P."/>
            <person name="Miskei M."/>
            <person name="Mos M."/>
            <person name="Mullins J."/>
            <person name="Nelson D.R."/>
            <person name="Nielsen J."/>
            <person name="Oakley B.R."/>
            <person name="Osmani S.A."/>
            <person name="Pakula T."/>
            <person name="Paszewski A."/>
            <person name="Paulsen I."/>
            <person name="Pilsyk S."/>
            <person name="Pocsi I."/>
            <person name="Punt P.J."/>
            <person name="Ram A.F."/>
            <person name="Ren Q."/>
            <person name="Robellet X."/>
            <person name="Robson G."/>
            <person name="Seiboth B."/>
            <person name="van Solingen P."/>
            <person name="Specht T."/>
            <person name="Sun J."/>
            <person name="Taheri-Talesh N."/>
            <person name="Takeshita N."/>
            <person name="Ussery D."/>
            <person name="vanKuyk P.A."/>
            <person name="Visser H."/>
            <person name="van de Vondervoort P.J."/>
            <person name="de Vries R.P."/>
            <person name="Walton J."/>
            <person name="Xiang X."/>
            <person name="Xiong Y."/>
            <person name="Zeng A.P."/>
            <person name="Brandt B.W."/>
            <person name="Cornell M.J."/>
            <person name="van den Hondel C.A."/>
            <person name="Visser J."/>
            <person name="Oliver S.G."/>
            <person name="Turner G."/>
        </authorList>
    </citation>
    <scope>GENOME REANNOTATION</scope>
    <source>
        <strain evidence="2">FGSC A4 / ATCC 38163 / CBS 112.46 / NRRL 194 / M139</strain>
    </source>
</reference>
<protein>
    <submittedName>
        <fullName evidence="1">Uncharacterized protein</fullName>
    </submittedName>
</protein>
<dbReference type="RefSeq" id="XP_664658.1">
    <property type="nucleotide sequence ID" value="XM_659566.1"/>
</dbReference>
<dbReference type="Proteomes" id="UP000000560">
    <property type="component" value="Chromosome IV"/>
</dbReference>